<evidence type="ECO:0000256" key="3">
    <source>
        <dbReference type="ARBA" id="ARBA00022960"/>
    </source>
</evidence>
<keyword evidence="5" id="KW-0812">Transmembrane</keyword>
<organism evidence="7 8">
    <name type="scientific">Candidatus Nomurabacteria bacterium RIFCSPHIGHO2_01_FULL_38_19</name>
    <dbReference type="NCBI Taxonomy" id="1801732"/>
    <lineage>
        <taxon>Bacteria</taxon>
        <taxon>Candidatus Nomuraibacteriota</taxon>
    </lineage>
</organism>
<comment type="similarity">
    <text evidence="1">Belongs to the MreC family.</text>
</comment>
<dbReference type="InterPro" id="IPR007221">
    <property type="entry name" value="MreC"/>
</dbReference>
<dbReference type="GO" id="GO:0005886">
    <property type="term" value="C:plasma membrane"/>
    <property type="evidence" value="ECO:0007669"/>
    <property type="project" value="TreeGrafter"/>
</dbReference>
<dbReference type="InterPro" id="IPR055342">
    <property type="entry name" value="MreC_beta-barrel_core"/>
</dbReference>
<keyword evidence="3" id="KW-0133">Cell shape</keyword>
<dbReference type="InterPro" id="IPR042175">
    <property type="entry name" value="Cell/Rod_MreC_2"/>
</dbReference>
<dbReference type="PANTHER" id="PTHR34138">
    <property type="entry name" value="CELL SHAPE-DETERMINING PROTEIN MREC"/>
    <property type="match status" value="1"/>
</dbReference>
<dbReference type="STRING" id="1801732.A2814_01850"/>
<dbReference type="PANTHER" id="PTHR34138:SF1">
    <property type="entry name" value="CELL SHAPE-DETERMINING PROTEIN MREC"/>
    <property type="match status" value="1"/>
</dbReference>
<dbReference type="AlphaFoldDB" id="A0A1F6UV07"/>
<evidence type="ECO:0000256" key="5">
    <source>
        <dbReference type="SAM" id="Phobius"/>
    </source>
</evidence>
<dbReference type="Gene3D" id="2.40.10.350">
    <property type="entry name" value="Rod shape-determining protein MreC, domain 2"/>
    <property type="match status" value="1"/>
</dbReference>
<keyword evidence="5" id="KW-0472">Membrane</keyword>
<dbReference type="GO" id="GO:0008360">
    <property type="term" value="P:regulation of cell shape"/>
    <property type="evidence" value="ECO:0007669"/>
    <property type="project" value="UniProtKB-KW"/>
</dbReference>
<feature type="transmembrane region" description="Helical" evidence="5">
    <location>
        <begin position="14"/>
        <end position="30"/>
    </location>
</feature>
<dbReference type="Proteomes" id="UP000177869">
    <property type="component" value="Unassembled WGS sequence"/>
</dbReference>
<evidence type="ECO:0000259" key="6">
    <source>
        <dbReference type="Pfam" id="PF04085"/>
    </source>
</evidence>
<evidence type="ECO:0000256" key="2">
    <source>
        <dbReference type="ARBA" id="ARBA00013855"/>
    </source>
</evidence>
<name>A0A1F6UV07_9BACT</name>
<gene>
    <name evidence="7" type="ORF">A2814_01850</name>
</gene>
<protein>
    <recommendedName>
        <fullName evidence="2">Cell shape-determining protein MreC</fullName>
    </recommendedName>
    <alternativeName>
        <fullName evidence="4">Cell shape protein MreC</fullName>
    </alternativeName>
</protein>
<evidence type="ECO:0000313" key="7">
    <source>
        <dbReference type="EMBL" id="OGI61203.1"/>
    </source>
</evidence>
<accession>A0A1F6UV07</accession>
<dbReference type="Pfam" id="PF04085">
    <property type="entry name" value="MreC"/>
    <property type="match status" value="1"/>
</dbReference>
<evidence type="ECO:0000256" key="1">
    <source>
        <dbReference type="ARBA" id="ARBA00009369"/>
    </source>
</evidence>
<proteinExistence type="inferred from homology"/>
<keyword evidence="5" id="KW-1133">Transmembrane helix</keyword>
<dbReference type="Gene3D" id="2.40.10.340">
    <property type="entry name" value="Rod shape-determining protein MreC, domain 1"/>
    <property type="match status" value="1"/>
</dbReference>
<feature type="domain" description="Rod shape-determining protein MreC beta-barrel core" evidence="6">
    <location>
        <begin position="123"/>
        <end position="261"/>
    </location>
</feature>
<dbReference type="EMBL" id="MFTI01000003">
    <property type="protein sequence ID" value="OGI61203.1"/>
    <property type="molecule type" value="Genomic_DNA"/>
</dbReference>
<dbReference type="InterPro" id="IPR042177">
    <property type="entry name" value="Cell/Rod_1"/>
</dbReference>
<sequence>MSYLLDKKIKRKKFFKITTLIVILVILFYFRSSIFNGFSYGSNAIFRPVLILGRGLGENLKNVSSFFAFKNSLYNENIDLKYKLNENIAKLANYNSVLTENINLKEILGRKSAQNTLTLAAILGKPNQSLYDTLIIDAGVEQGIKVADRVFAFSSVPIGRVAEVYLNSSKVILFSNSGEKTQVMVSGENFFMEIIGRGGGNFEMILPRDFILQKGDEAILPGIMSHVVGIVETIISDPRDPFQKALLVSPVNIQELKFVEVEIQK</sequence>
<evidence type="ECO:0000256" key="4">
    <source>
        <dbReference type="ARBA" id="ARBA00032089"/>
    </source>
</evidence>
<evidence type="ECO:0000313" key="8">
    <source>
        <dbReference type="Proteomes" id="UP000177869"/>
    </source>
</evidence>
<reference evidence="7 8" key="1">
    <citation type="journal article" date="2016" name="Nat. Commun.">
        <title>Thousands of microbial genomes shed light on interconnected biogeochemical processes in an aquifer system.</title>
        <authorList>
            <person name="Anantharaman K."/>
            <person name="Brown C.T."/>
            <person name="Hug L.A."/>
            <person name="Sharon I."/>
            <person name="Castelle C.J."/>
            <person name="Probst A.J."/>
            <person name="Thomas B.C."/>
            <person name="Singh A."/>
            <person name="Wilkins M.J."/>
            <person name="Karaoz U."/>
            <person name="Brodie E.L."/>
            <person name="Williams K.H."/>
            <person name="Hubbard S.S."/>
            <person name="Banfield J.F."/>
        </authorList>
    </citation>
    <scope>NUCLEOTIDE SEQUENCE [LARGE SCALE GENOMIC DNA]</scope>
</reference>
<comment type="caution">
    <text evidence="7">The sequence shown here is derived from an EMBL/GenBank/DDBJ whole genome shotgun (WGS) entry which is preliminary data.</text>
</comment>